<feature type="compositionally biased region" description="Basic and acidic residues" evidence="2">
    <location>
        <begin position="1023"/>
        <end position="1034"/>
    </location>
</feature>
<keyword evidence="4" id="KW-1185">Reference proteome</keyword>
<dbReference type="HOGENOM" id="CLU_238883_0_0_1"/>
<feature type="compositionally biased region" description="Polar residues" evidence="2">
    <location>
        <begin position="924"/>
        <end position="939"/>
    </location>
</feature>
<name>A8B8B0_GIAIC</name>
<dbReference type="GO" id="GO:0005634">
    <property type="term" value="C:nucleus"/>
    <property type="evidence" value="ECO:0007669"/>
    <property type="project" value="UniProtKB-SubCell"/>
</dbReference>
<dbReference type="GeneID" id="5701900"/>
<dbReference type="EMBL" id="AACB03000001">
    <property type="protein sequence ID" value="KAE8305313.1"/>
    <property type="molecule type" value="Genomic_DNA"/>
</dbReference>
<feature type="region of interest" description="Disordered" evidence="2">
    <location>
        <begin position="1238"/>
        <end position="1267"/>
    </location>
</feature>
<feature type="compositionally biased region" description="Polar residues" evidence="2">
    <location>
        <begin position="946"/>
        <end position="960"/>
    </location>
</feature>
<protein>
    <submittedName>
        <fullName evidence="3">Uncharacterized protein</fullName>
    </submittedName>
</protein>
<feature type="compositionally biased region" description="Polar residues" evidence="2">
    <location>
        <begin position="850"/>
        <end position="884"/>
    </location>
</feature>
<gene>
    <name evidence="3" type="ORF">GL50803_0016427</name>
</gene>
<organism evidence="3 4">
    <name type="scientific">Giardia intestinalis (strain ATCC 50803 / WB clone C6)</name>
    <name type="common">Giardia lamblia</name>
    <dbReference type="NCBI Taxonomy" id="184922"/>
    <lineage>
        <taxon>Eukaryota</taxon>
        <taxon>Metamonada</taxon>
        <taxon>Diplomonadida</taxon>
        <taxon>Hexamitidae</taxon>
        <taxon>Giardiinae</taxon>
        <taxon>Giardia</taxon>
    </lineage>
</organism>
<dbReference type="InterPro" id="IPR013136">
    <property type="entry name" value="WSTF_Acf1_Cbp146"/>
</dbReference>
<feature type="compositionally biased region" description="Low complexity" evidence="2">
    <location>
        <begin position="885"/>
        <end position="898"/>
    </location>
</feature>
<dbReference type="Pfam" id="PF10537">
    <property type="entry name" value="WAC_Acf1_DNA_bd"/>
    <property type="match status" value="1"/>
</dbReference>
<feature type="compositionally biased region" description="Basic and acidic residues" evidence="2">
    <location>
        <begin position="451"/>
        <end position="462"/>
    </location>
</feature>
<dbReference type="RefSeq" id="XP_001708982.1">
    <property type="nucleotide sequence ID" value="XM_001708930.1"/>
</dbReference>
<comment type="caution">
    <text evidence="3">The sequence shown here is derived from an EMBL/GenBank/DDBJ whole genome shotgun (WGS) entry which is preliminary data.</text>
</comment>
<dbReference type="PANTHER" id="PTHR15546:SF2">
    <property type="entry name" value="DDT DOMAIN-CONTAINING PROTEIN DDB_G0282237"/>
    <property type="match status" value="1"/>
</dbReference>
<feature type="region of interest" description="Disordered" evidence="2">
    <location>
        <begin position="451"/>
        <end position="551"/>
    </location>
</feature>
<dbReference type="VEuPathDB" id="GiardiaDB:GL50803_16427"/>
<feature type="compositionally biased region" description="Basic and acidic residues" evidence="2">
    <location>
        <begin position="481"/>
        <end position="495"/>
    </location>
</feature>
<evidence type="ECO:0000256" key="2">
    <source>
        <dbReference type="SAM" id="MobiDB-lite"/>
    </source>
</evidence>
<sequence>MPLLNGFPLTPVTETIQATSSSLFSILLTNDCFSSYSDYITRVRQLQSPLFQCVTTMATGLSYPEALTSELRAIHTIRRLPSFIILHFIPLLVNKAMSSYLLPLLLLPTGENATIDESKRRYFCQIKELYHECLHNLPFVGEPVLLSNKRIGIIVHGSNLFSAAFESPQGQQATLNCSSAEYCVAVEISGSWAISYMRDVESVLGHQLKDVIDSLDEPCFTYTDEDSGLDLYILKEGSYARYTVTYDDGDASLFDSPSVYPLTASQFEYLCLLLRYFFNSKGAIPPEVYQKLLTLVDHINLKIGAVKQSVQAQLNKCTDIKDIKSVFSSKGLDTTGILELYMCILDVHATIQPVLTTFQTDWLFDSWNRAIHTLYPLRPDNNLLELIADRNMFKSQVMGANVSVVGKVSSYEIDGQKFFIDDSLALCEGERRIPIRISFVPDPHGAGLKKYLDTKNKIKRQDNTSSSQDESESIDILVTPSRRDSSGRGSRDPTGKKNTAPSTKPVHGEQDNTNDNDDNDGPYDSAVMDTATSSGAKRSGEKTKGKRAPNGCRTINGEIVRLKDQVTMEVQPECMQLQSRIMLKDDMDIIDCPHNESKRAAILLHEPLDRLVSKVDDSDYEDITELSAMFKTADKTSGLCQILYPRGEDIQALYTSVKDMPSHLFQLKYKYTRPPDTPLYAPFRDDSINKDSISMSLLMTVWAFLQANTLFLKLPFISLEDFSDALDVTDQFGYKRQLQYRSLTPEELKQAEEEDIKEYYFEKYHLTDKKDQLASTFPVFNGDLISPILYLVMSRLVSLLYDGEEEIVDEVPYEYTRKTSLVRRTVSTSSTTSATVVRAATAADAISRSPTESAGSATEISTAHENVSSDDLSSGADNKQSQEGTKSTEYSYYETEYSSTEDDIHEQLEKKKPPPKAVKKSPKSTSNVSVRVSGQANSRTPRKGPASNSIKSKRNTQVSDDSADEYSGEYSYTDYTYSDGEEETSYSTTDNVGSSQRSDQRTTGKRRIANAKERSSRSGRLSTRSEDQGSENRTEGYYCSTDISYTDEWDDIDGSKDTYWYDQALRYLLSRINESDRFTVILRILPIFFKLKIKYHKQLEKVASNLLRAILSAMSTDNLLAAILNECINPIRSYSNEEKQEAIEFVRQIALSREERAKEREAITVRQKGKRTLRMSKSSKYRSNSAQIAFKDSLADFFVLLQELSAYGKTIEQQQELQTFPHDADDYGITDIDQTAEEDQETNTIDFKPPTSVGSGQDTAPEEPKLKRTRAKDRFLEYMPHVPSALLSIAPSLHMSVCIIASYILENVYFILFLKRLLQYLHFSRAKQRPADYTPSHIRFHQLSVQEKLELLNYFIHQVSETENYHIYQAQEQSYSDSIESMSKELESALCLHFLKTRRETRKHELDGHKHKYEEKLNEARDLCLEKAKIVNTKWKEFAELIGVTTKKLIDANLVFEELDADGLSALSVDDPVAYQKYAGFQTPEHVDTLKKLMDTKGGTVTLANQQIRGFNMHLIRAIGSCTSALNKYRELKRVAISNQKFNHLYHERLDYQQFKALHIMINAEMDNKMCALDTADIHTDWYMNQFFLLPAEYGYLTTADLNYMVMFSDAFMKRNELSYKFRMLSHRQMLRYADQLGATPREKMLKEWVKQMDGLIANYRLSTAVKSIIRKMNTATHGYETIQKIIGTTDIDTVNRWMAEYEERREKSGVDSAQKTEKYTTERIMKRMEQMGVPNFSTKRAYLTSIAGTLRLSHHGIHSFLKHDASAL</sequence>
<dbReference type="PROSITE" id="PS51136">
    <property type="entry name" value="WAC"/>
    <property type="match status" value="1"/>
</dbReference>
<comment type="subcellular location">
    <subcellularLocation>
        <location evidence="1">Nucleus</location>
    </subcellularLocation>
</comment>
<accession>A8B8B0</accession>
<evidence type="ECO:0000256" key="1">
    <source>
        <dbReference type="PROSITE-ProRule" id="PRU00475"/>
    </source>
</evidence>
<dbReference type="InterPro" id="IPR053271">
    <property type="entry name" value="DDT_domain"/>
</dbReference>
<proteinExistence type="predicted"/>
<feature type="compositionally biased region" description="Acidic residues" evidence="2">
    <location>
        <begin position="512"/>
        <end position="521"/>
    </location>
</feature>
<dbReference type="Proteomes" id="UP000001548">
    <property type="component" value="Unassembled WGS sequence"/>
</dbReference>
<feature type="region of interest" description="Disordered" evidence="2">
    <location>
        <begin position="845"/>
        <end position="1036"/>
    </location>
</feature>
<evidence type="ECO:0000313" key="4">
    <source>
        <dbReference type="Proteomes" id="UP000001548"/>
    </source>
</evidence>
<dbReference type="PANTHER" id="PTHR15546">
    <property type="entry name" value="BROMODOMAIN ADJACENT TO ZINC FINGER DOMAIN, 2A"/>
    <property type="match status" value="1"/>
</dbReference>
<keyword evidence="1" id="KW-0539">Nucleus</keyword>
<feature type="compositionally biased region" description="Polar residues" evidence="2">
    <location>
        <begin position="985"/>
        <end position="997"/>
    </location>
</feature>
<reference evidence="3 4" key="1">
    <citation type="journal article" date="2007" name="Science">
        <title>Genomic minimalism in the early diverging intestinal parasite Giardia lamblia.</title>
        <authorList>
            <person name="Morrison H.G."/>
            <person name="McArthur A.G."/>
            <person name="Gillin F.D."/>
            <person name="Aley S.B."/>
            <person name="Adam R.D."/>
            <person name="Olsen G.J."/>
            <person name="Best A.A."/>
            <person name="Cande W.Z."/>
            <person name="Chen F."/>
            <person name="Cipriano M.J."/>
            <person name="Davids B.J."/>
            <person name="Dawson S.C."/>
            <person name="Elmendorf H.G."/>
            <person name="Hehl A.B."/>
            <person name="Holder M.E."/>
            <person name="Huse S.M."/>
            <person name="Kim U.U."/>
            <person name="Lasek-Nesselquist E."/>
            <person name="Manning G."/>
            <person name="Nigam A."/>
            <person name="Nixon J.E."/>
            <person name="Palm D."/>
            <person name="Passamaneck N.E."/>
            <person name="Prabhu A."/>
            <person name="Reich C.I."/>
            <person name="Reiner D.S."/>
            <person name="Samuelson J."/>
            <person name="Svard S.G."/>
            <person name="Sogin M.L."/>
        </authorList>
    </citation>
    <scope>NUCLEOTIDE SEQUENCE [LARGE SCALE GENOMIC DNA]</scope>
    <source>
        <strain evidence="3 4">WB C6</strain>
    </source>
</reference>
<dbReference type="OMA" id="YTTERIM"/>
<dbReference type="KEGG" id="gla:GL50803_0016427"/>
<feature type="compositionally biased region" description="Basic residues" evidence="2">
    <location>
        <begin position="913"/>
        <end position="922"/>
    </location>
</feature>
<evidence type="ECO:0000313" key="3">
    <source>
        <dbReference type="EMBL" id="KAE8305313.1"/>
    </source>
</evidence>